<dbReference type="RefSeq" id="WP_212151287.1">
    <property type="nucleotide sequence ID" value="NZ_JAGSVU010000022.1"/>
</dbReference>
<feature type="non-terminal residue" evidence="1">
    <location>
        <position position="1"/>
    </location>
</feature>
<organism evidence="1 2">
    <name type="scientific">Burkholderia vietnamiensis</name>
    <dbReference type="NCBI Taxonomy" id="60552"/>
    <lineage>
        <taxon>Bacteria</taxon>
        <taxon>Pseudomonadati</taxon>
        <taxon>Pseudomonadota</taxon>
        <taxon>Betaproteobacteria</taxon>
        <taxon>Burkholderiales</taxon>
        <taxon>Burkholderiaceae</taxon>
        <taxon>Burkholderia</taxon>
        <taxon>Burkholderia cepacia complex</taxon>
    </lineage>
</organism>
<gene>
    <name evidence="1" type="ORF">QZM33_22330</name>
</gene>
<name>A0AAW7T305_BURVI</name>
<protein>
    <submittedName>
        <fullName evidence="1">Uncharacterized protein</fullName>
    </submittedName>
</protein>
<sequence length="80" mass="9367">LFSVPLRTGRSLKADRYMNLFINLTYFSVRLLILSLSDPKISSLPSSAHTYRLLIFKEHFCEELRVSQQRCVFSSREARL</sequence>
<dbReference type="AlphaFoldDB" id="A0AAW7T305"/>
<proteinExistence type="predicted"/>
<comment type="caution">
    <text evidence="1">The sequence shown here is derived from an EMBL/GenBank/DDBJ whole genome shotgun (WGS) entry which is preliminary data.</text>
</comment>
<evidence type="ECO:0000313" key="2">
    <source>
        <dbReference type="Proteomes" id="UP001171620"/>
    </source>
</evidence>
<accession>A0AAW7T305</accession>
<dbReference type="Proteomes" id="UP001171620">
    <property type="component" value="Unassembled WGS sequence"/>
</dbReference>
<reference evidence="1" key="1">
    <citation type="submission" date="2023-07" db="EMBL/GenBank/DDBJ databases">
        <title>A collection of bacterial strains from the Burkholderia cepacia Research Laboratory and Repository.</title>
        <authorList>
            <person name="Lipuma J."/>
            <person name="Spilker T."/>
            <person name="Caverly L."/>
        </authorList>
    </citation>
    <scope>NUCLEOTIDE SEQUENCE</scope>
    <source>
        <strain evidence="1">AU44268</strain>
    </source>
</reference>
<dbReference type="EMBL" id="JAUJRV010000020">
    <property type="protein sequence ID" value="MDN7797682.1"/>
    <property type="molecule type" value="Genomic_DNA"/>
</dbReference>
<evidence type="ECO:0000313" key="1">
    <source>
        <dbReference type="EMBL" id="MDN7797682.1"/>
    </source>
</evidence>